<dbReference type="NCBIfam" id="NF006452">
    <property type="entry name" value="PRK08788.1"/>
    <property type="match status" value="1"/>
</dbReference>
<evidence type="ECO:0000313" key="2">
    <source>
        <dbReference type="Proteomes" id="UP000242561"/>
    </source>
</evidence>
<name>A0A1L3JEV6_9SPHN</name>
<evidence type="ECO:0008006" key="3">
    <source>
        <dbReference type="Google" id="ProtNLM"/>
    </source>
</evidence>
<dbReference type="Pfam" id="PF00378">
    <property type="entry name" value="ECH_1"/>
    <property type="match status" value="1"/>
</dbReference>
<dbReference type="InterPro" id="IPR001753">
    <property type="entry name" value="Enoyl-CoA_hydra/iso"/>
</dbReference>
<dbReference type="Gene3D" id="6.20.390.30">
    <property type="match status" value="1"/>
</dbReference>
<dbReference type="SUPFAM" id="SSF52096">
    <property type="entry name" value="ClpP/crotonase"/>
    <property type="match status" value="1"/>
</dbReference>
<dbReference type="InterPro" id="IPR029045">
    <property type="entry name" value="ClpP/crotonase-like_dom_sf"/>
</dbReference>
<protein>
    <recommendedName>
        <fullName evidence="3">Enoyl-CoA hydratase</fullName>
    </recommendedName>
</protein>
<dbReference type="CDD" id="cd06558">
    <property type="entry name" value="crotonase-like"/>
    <property type="match status" value="1"/>
</dbReference>
<accession>A0A1L3JEV6</accession>
<dbReference type="Gene3D" id="3.90.226.10">
    <property type="entry name" value="2-enoyl-CoA Hydratase, Chain A, domain 1"/>
    <property type="match status" value="1"/>
</dbReference>
<dbReference type="AlphaFoldDB" id="A0A1L3JEV6"/>
<dbReference type="PANTHER" id="PTHR11941">
    <property type="entry name" value="ENOYL-COA HYDRATASE-RELATED"/>
    <property type="match status" value="1"/>
</dbReference>
<dbReference type="KEGG" id="sphl:LPB140_06960"/>
<dbReference type="STRING" id="1913578.LPB140_06960"/>
<dbReference type="PANTHER" id="PTHR11941:SF54">
    <property type="entry name" value="ENOYL-COA HYDRATASE, MITOCHONDRIAL"/>
    <property type="match status" value="1"/>
</dbReference>
<dbReference type="EMBL" id="CP018154">
    <property type="protein sequence ID" value="APG63678.1"/>
    <property type="molecule type" value="Genomic_DNA"/>
</dbReference>
<dbReference type="GO" id="GO:0003824">
    <property type="term" value="F:catalytic activity"/>
    <property type="evidence" value="ECO:0007669"/>
    <property type="project" value="UniProtKB-ARBA"/>
</dbReference>
<dbReference type="Proteomes" id="UP000242561">
    <property type="component" value="Chromosome"/>
</dbReference>
<organism evidence="1 2">
    <name type="scientific">Sphingorhabdus lutea</name>
    <dbReference type="NCBI Taxonomy" id="1913578"/>
    <lineage>
        <taxon>Bacteria</taxon>
        <taxon>Pseudomonadati</taxon>
        <taxon>Pseudomonadota</taxon>
        <taxon>Alphaproteobacteria</taxon>
        <taxon>Sphingomonadales</taxon>
        <taxon>Sphingomonadaceae</taxon>
        <taxon>Sphingorhabdus</taxon>
    </lineage>
</organism>
<sequence>MRHFDEISLRHDMDDKIFWCFMEQKLRPCYTYKLGGEIQQVQDWVRANYSLPMDARKDDLRYFICGSKTPNIYNLGGDLMHFVEKIQGRDIAALRNYAETCVRMQYANHKGYDAPIISMALVQGDALGGGFEHALSFDLIVAEKRARFGLPEILFNLFPGMGAYNFLIQRVGRRTAEQMILNGKLYSAQEMYDLGVVDILVEDGEGEQAIVEYVRKNEARFWTERAVYQARTIANPVKLEDLLSITYLWAETAMKISDVDMKKMQRLASAQDRRIARSLAAVD</sequence>
<proteinExistence type="predicted"/>
<gene>
    <name evidence="1" type="ORF">LPB140_06960</name>
</gene>
<keyword evidence="2" id="KW-1185">Reference proteome</keyword>
<reference evidence="1 2" key="1">
    <citation type="submission" date="2016-11" db="EMBL/GenBank/DDBJ databases">
        <title>Sphingorhabdus sp. LPB0140, isolated from marine environment.</title>
        <authorList>
            <person name="Kim E."/>
            <person name="Yi H."/>
        </authorList>
    </citation>
    <scope>NUCLEOTIDE SEQUENCE [LARGE SCALE GENOMIC DNA]</scope>
    <source>
        <strain evidence="1 2">LPB0140</strain>
    </source>
</reference>
<evidence type="ECO:0000313" key="1">
    <source>
        <dbReference type="EMBL" id="APG63678.1"/>
    </source>
</evidence>
<dbReference type="GO" id="GO:0006635">
    <property type="term" value="P:fatty acid beta-oxidation"/>
    <property type="evidence" value="ECO:0007669"/>
    <property type="project" value="TreeGrafter"/>
</dbReference>